<sequence length="55" mass="6188">ELGQGEDTFVSTIKLDPHDEDHIFIGFADAYNQPFKKVGRASPGEQRRREDLAAN</sequence>
<gene>
    <name evidence="2" type="ORF">S06H3_10320</name>
</gene>
<evidence type="ECO:0000313" key="2">
    <source>
        <dbReference type="EMBL" id="GAI06875.1"/>
    </source>
</evidence>
<proteinExistence type="predicted"/>
<comment type="caution">
    <text evidence="2">The sequence shown here is derived from an EMBL/GenBank/DDBJ whole genome shotgun (WGS) entry which is preliminary data.</text>
</comment>
<name>X1LWR0_9ZZZZ</name>
<feature type="non-terminal residue" evidence="2">
    <location>
        <position position="1"/>
    </location>
</feature>
<protein>
    <submittedName>
        <fullName evidence="2">Uncharacterized protein</fullName>
    </submittedName>
</protein>
<dbReference type="AlphaFoldDB" id="X1LWR0"/>
<organism evidence="2">
    <name type="scientific">marine sediment metagenome</name>
    <dbReference type="NCBI Taxonomy" id="412755"/>
    <lineage>
        <taxon>unclassified sequences</taxon>
        <taxon>metagenomes</taxon>
        <taxon>ecological metagenomes</taxon>
    </lineage>
</organism>
<feature type="compositionally biased region" description="Basic and acidic residues" evidence="1">
    <location>
        <begin position="45"/>
        <end position="55"/>
    </location>
</feature>
<feature type="region of interest" description="Disordered" evidence="1">
    <location>
        <begin position="36"/>
        <end position="55"/>
    </location>
</feature>
<evidence type="ECO:0000256" key="1">
    <source>
        <dbReference type="SAM" id="MobiDB-lite"/>
    </source>
</evidence>
<reference evidence="2" key="1">
    <citation type="journal article" date="2014" name="Front. Microbiol.">
        <title>High frequency of phylogenetically diverse reductive dehalogenase-homologous genes in deep subseafloor sedimentary metagenomes.</title>
        <authorList>
            <person name="Kawai M."/>
            <person name="Futagami T."/>
            <person name="Toyoda A."/>
            <person name="Takaki Y."/>
            <person name="Nishi S."/>
            <person name="Hori S."/>
            <person name="Arai W."/>
            <person name="Tsubouchi T."/>
            <person name="Morono Y."/>
            <person name="Uchiyama I."/>
            <person name="Ito T."/>
            <person name="Fujiyama A."/>
            <person name="Inagaki F."/>
            <person name="Takami H."/>
        </authorList>
    </citation>
    <scope>NUCLEOTIDE SEQUENCE</scope>
    <source>
        <strain evidence="2">Expedition CK06-06</strain>
    </source>
</reference>
<dbReference type="EMBL" id="BARV01004758">
    <property type="protein sequence ID" value="GAI06875.1"/>
    <property type="molecule type" value="Genomic_DNA"/>
</dbReference>
<accession>X1LWR0</accession>